<dbReference type="Proteomes" id="UP001195903">
    <property type="component" value="Unassembled WGS sequence"/>
</dbReference>
<gene>
    <name evidence="1" type="ORF">KJI95_09375</name>
</gene>
<dbReference type="RefSeq" id="WP_214506934.1">
    <property type="nucleotide sequence ID" value="NZ_JAHEPS010000003.1"/>
</dbReference>
<dbReference type="Pfam" id="PF00300">
    <property type="entry name" value="His_Phos_1"/>
    <property type="match status" value="1"/>
</dbReference>
<keyword evidence="2" id="KW-1185">Reference proteome</keyword>
<dbReference type="PIRSF" id="PIRSF000709">
    <property type="entry name" value="6PFK_2-Ptase"/>
    <property type="match status" value="1"/>
</dbReference>
<dbReference type="InterPro" id="IPR013078">
    <property type="entry name" value="His_Pase_superF_clade-1"/>
</dbReference>
<proteinExistence type="predicted"/>
<evidence type="ECO:0000313" key="2">
    <source>
        <dbReference type="Proteomes" id="UP001195903"/>
    </source>
</evidence>
<protein>
    <submittedName>
        <fullName evidence="1">Phosphoglycerate mutase family protein</fullName>
    </submittedName>
</protein>
<dbReference type="InterPro" id="IPR029033">
    <property type="entry name" value="His_PPase_superfam"/>
</dbReference>
<dbReference type="PANTHER" id="PTHR48100:SF1">
    <property type="entry name" value="HISTIDINE PHOSPHATASE FAMILY PROTEIN-RELATED"/>
    <property type="match status" value="1"/>
</dbReference>
<dbReference type="Gene3D" id="3.40.50.1240">
    <property type="entry name" value="Phosphoglycerate mutase-like"/>
    <property type="match status" value="1"/>
</dbReference>
<dbReference type="PANTHER" id="PTHR48100">
    <property type="entry name" value="BROAD-SPECIFICITY PHOSPHATASE YOR283W-RELATED"/>
    <property type="match status" value="1"/>
</dbReference>
<dbReference type="CDD" id="cd07067">
    <property type="entry name" value="HP_PGM_like"/>
    <property type="match status" value="1"/>
</dbReference>
<reference evidence="1 2" key="1">
    <citation type="submission" date="2021-05" db="EMBL/GenBank/DDBJ databases">
        <title>Shewanella sp. JM162201.</title>
        <authorList>
            <person name="Xu S."/>
            <person name="Li A."/>
        </authorList>
    </citation>
    <scope>NUCLEOTIDE SEQUENCE [LARGE SCALE GENOMIC DNA]</scope>
    <source>
        <strain evidence="1 2">JM162201</strain>
    </source>
</reference>
<evidence type="ECO:0000313" key="1">
    <source>
        <dbReference type="EMBL" id="MBT1444730.1"/>
    </source>
</evidence>
<name>A0ABS5V2Q2_9GAMM</name>
<dbReference type="InterPro" id="IPR050275">
    <property type="entry name" value="PGM_Phosphatase"/>
</dbReference>
<dbReference type="SUPFAM" id="SSF53254">
    <property type="entry name" value="Phosphoglycerate mutase-like"/>
    <property type="match status" value="1"/>
</dbReference>
<dbReference type="EMBL" id="JAHEPS010000003">
    <property type="protein sequence ID" value="MBT1444730.1"/>
    <property type="molecule type" value="Genomic_DNA"/>
</dbReference>
<comment type="caution">
    <text evidence="1">The sequence shown here is derived from an EMBL/GenBank/DDBJ whole genome shotgun (WGS) entry which is preliminary data.</text>
</comment>
<dbReference type="SMART" id="SM00855">
    <property type="entry name" value="PGAM"/>
    <property type="match status" value="1"/>
</dbReference>
<accession>A0ABS5V2Q2</accession>
<organism evidence="1 2">
    <name type="scientific">Shewanella jiangmenensis</name>
    <dbReference type="NCBI Taxonomy" id="2837387"/>
    <lineage>
        <taxon>Bacteria</taxon>
        <taxon>Pseudomonadati</taxon>
        <taxon>Pseudomonadota</taxon>
        <taxon>Gammaproteobacteria</taxon>
        <taxon>Alteromonadales</taxon>
        <taxon>Shewanellaceae</taxon>
        <taxon>Shewanella</taxon>
    </lineage>
</organism>
<sequence length="200" mass="22535">MNRRIFVLRHGETYFNVEQKLQGHCNSPLTPRGRAQAEAMGKALAGLIDLKHLVLFASPLGRALQTAEIVCAELGIVASRIIRDERLMEFNLGLWEQRTVPALKSQHPELLDARDWYLHAPEGESFGEVRSRLESWLNELPPEGDILVVSHALTGAVLRGMLQQFNYDDTWQQDLPQDAFYWFEEGAVHRVDCSGALAAS</sequence>